<gene>
    <name evidence="2" type="ORF">H2O64_07175</name>
</gene>
<keyword evidence="1" id="KW-0812">Transmembrane</keyword>
<evidence type="ECO:0000313" key="2">
    <source>
        <dbReference type="EMBL" id="MBC8754448.1"/>
    </source>
</evidence>
<evidence type="ECO:0000313" key="3">
    <source>
        <dbReference type="Proteomes" id="UP000619238"/>
    </source>
</evidence>
<evidence type="ECO:0000256" key="1">
    <source>
        <dbReference type="SAM" id="Phobius"/>
    </source>
</evidence>
<dbReference type="EMBL" id="JACGWS010000003">
    <property type="protein sequence ID" value="MBC8754448.1"/>
    <property type="molecule type" value="Genomic_DNA"/>
</dbReference>
<keyword evidence="1" id="KW-1133">Transmembrane helix</keyword>
<dbReference type="Proteomes" id="UP000619238">
    <property type="component" value="Unassembled WGS sequence"/>
</dbReference>
<protein>
    <submittedName>
        <fullName evidence="2">Uncharacterized protein</fullName>
    </submittedName>
</protein>
<keyword evidence="3" id="KW-1185">Reference proteome</keyword>
<comment type="caution">
    <text evidence="2">The sequence shown here is derived from an EMBL/GenBank/DDBJ whole genome shotgun (WGS) entry which is preliminary data.</text>
</comment>
<feature type="transmembrane region" description="Helical" evidence="1">
    <location>
        <begin position="39"/>
        <end position="61"/>
    </location>
</feature>
<keyword evidence="1" id="KW-0472">Membrane</keyword>
<name>A0ABR7Q7N8_9FLAO</name>
<feature type="transmembrane region" description="Helical" evidence="1">
    <location>
        <begin position="73"/>
        <end position="93"/>
    </location>
</feature>
<reference evidence="2 3" key="1">
    <citation type="submission" date="2020-07" db="EMBL/GenBank/DDBJ databases">
        <title>Description of Kordia aestuariivivens sp. nov., isolated from a tidal flat.</title>
        <authorList>
            <person name="Park S."/>
            <person name="Yoon J.-H."/>
        </authorList>
    </citation>
    <scope>NUCLEOTIDE SEQUENCE [LARGE SCALE GENOMIC DNA]</scope>
    <source>
        <strain evidence="2 3">YSTF-M3</strain>
    </source>
</reference>
<dbReference type="RefSeq" id="WP_187561486.1">
    <property type="nucleotide sequence ID" value="NZ_JACGWS010000003.1"/>
</dbReference>
<feature type="transmembrane region" description="Helical" evidence="1">
    <location>
        <begin position="124"/>
        <end position="146"/>
    </location>
</feature>
<accession>A0ABR7Q7N8</accession>
<feature type="transmembrane region" description="Helical" evidence="1">
    <location>
        <begin position="158"/>
        <end position="176"/>
    </location>
</feature>
<organism evidence="2 3">
    <name type="scientific">Kordia aestuariivivens</name>
    <dbReference type="NCBI Taxonomy" id="2759037"/>
    <lineage>
        <taxon>Bacteria</taxon>
        <taxon>Pseudomonadati</taxon>
        <taxon>Bacteroidota</taxon>
        <taxon>Flavobacteriia</taxon>
        <taxon>Flavobacteriales</taxon>
        <taxon>Flavobacteriaceae</taxon>
        <taxon>Kordia</taxon>
    </lineage>
</organism>
<sequence length="202" mass="23886">MNDFNDLQNDWKSVSSNELQRKAQSDSLFGKLKKLQLKIVFGNLLMSISFAIVFAVFIWLWNENPLKGRSDNFYLGLTFMFILLSVTLAMMWYRVLFWRTPNDISENMKAFATKMLKKLHYFKWITNFFMPVYLVLLAVGMTIYFQDVLREASLQFKLIAYGMTYAWLLIVGFIIVRKKQRKNNKDVDPIIENLEEVLANFK</sequence>
<proteinExistence type="predicted"/>